<name>A0A0D7ADS7_9AGAR</name>
<feature type="compositionally biased region" description="Basic and acidic residues" evidence="1">
    <location>
        <begin position="215"/>
        <end position="224"/>
    </location>
</feature>
<evidence type="ECO:0000256" key="1">
    <source>
        <dbReference type="SAM" id="MobiDB-lite"/>
    </source>
</evidence>
<reference evidence="2 3" key="1">
    <citation type="journal article" date="2015" name="Fungal Genet. Biol.">
        <title>Evolution of novel wood decay mechanisms in Agaricales revealed by the genome sequences of Fistulina hepatica and Cylindrobasidium torrendii.</title>
        <authorList>
            <person name="Floudas D."/>
            <person name="Held B.W."/>
            <person name="Riley R."/>
            <person name="Nagy L.G."/>
            <person name="Koehler G."/>
            <person name="Ransdell A.S."/>
            <person name="Younus H."/>
            <person name="Chow J."/>
            <person name="Chiniquy J."/>
            <person name="Lipzen A."/>
            <person name="Tritt A."/>
            <person name="Sun H."/>
            <person name="Haridas S."/>
            <person name="LaButti K."/>
            <person name="Ohm R.A."/>
            <person name="Kues U."/>
            <person name="Blanchette R.A."/>
            <person name="Grigoriev I.V."/>
            <person name="Minto R.E."/>
            <person name="Hibbett D.S."/>
        </authorList>
    </citation>
    <scope>NUCLEOTIDE SEQUENCE [LARGE SCALE GENOMIC DNA]</scope>
    <source>
        <strain evidence="2 3">ATCC 64428</strain>
    </source>
</reference>
<evidence type="ECO:0000313" key="2">
    <source>
        <dbReference type="EMBL" id="KIY48574.1"/>
    </source>
</evidence>
<sequence length="240" mass="25849">MHARRHPDTAHDAPSSALGPPPHSAAPLAPPSQSMAPEDGQALSLRALDLSTSDTRQPKYPLLTGHELMALFPPSPPPAEQKRTSSIFSREERAFFAHPGKEIIRVEQTSPPAHVKHSVGPSSSRARHVVVYNPGSPPMAMSTSPDIVPAPIPAVAQPGMYPPSTSNGSRGAMYSLPPSAPFSATRHTNVGVPHETQPFPKSRTSPDDFSDSPDEAWRRPTPHGERRRAGKHTRRVIVKA</sequence>
<dbReference type="EMBL" id="KN881832">
    <property type="protein sequence ID" value="KIY48574.1"/>
    <property type="molecule type" value="Genomic_DNA"/>
</dbReference>
<feature type="region of interest" description="Disordered" evidence="1">
    <location>
        <begin position="162"/>
        <end position="240"/>
    </location>
</feature>
<evidence type="ECO:0000313" key="3">
    <source>
        <dbReference type="Proteomes" id="UP000054144"/>
    </source>
</evidence>
<dbReference type="AlphaFoldDB" id="A0A0D7ADS7"/>
<feature type="region of interest" description="Disordered" evidence="1">
    <location>
        <begin position="1"/>
        <end position="59"/>
    </location>
</feature>
<gene>
    <name evidence="2" type="ORF">FISHEDRAFT_58860</name>
</gene>
<protein>
    <submittedName>
        <fullName evidence="2">Uncharacterized protein</fullName>
    </submittedName>
</protein>
<dbReference type="OrthoDB" id="3253810at2759"/>
<dbReference type="Proteomes" id="UP000054144">
    <property type="component" value="Unassembled WGS sequence"/>
</dbReference>
<feature type="compositionally biased region" description="Pro residues" evidence="1">
    <location>
        <begin position="19"/>
        <end position="30"/>
    </location>
</feature>
<accession>A0A0D7ADS7</accession>
<organism evidence="2 3">
    <name type="scientific">Fistulina hepatica ATCC 64428</name>
    <dbReference type="NCBI Taxonomy" id="1128425"/>
    <lineage>
        <taxon>Eukaryota</taxon>
        <taxon>Fungi</taxon>
        <taxon>Dikarya</taxon>
        <taxon>Basidiomycota</taxon>
        <taxon>Agaricomycotina</taxon>
        <taxon>Agaricomycetes</taxon>
        <taxon>Agaricomycetidae</taxon>
        <taxon>Agaricales</taxon>
        <taxon>Fistulinaceae</taxon>
        <taxon>Fistulina</taxon>
    </lineage>
</organism>
<feature type="compositionally biased region" description="Basic and acidic residues" evidence="1">
    <location>
        <begin position="1"/>
        <end position="11"/>
    </location>
</feature>
<keyword evidence="3" id="KW-1185">Reference proteome</keyword>
<proteinExistence type="predicted"/>
<feature type="compositionally biased region" description="Basic residues" evidence="1">
    <location>
        <begin position="225"/>
        <end position="240"/>
    </location>
</feature>